<dbReference type="OrthoDB" id="5242306at2"/>
<feature type="transmembrane region" description="Helical" evidence="1">
    <location>
        <begin position="279"/>
        <end position="299"/>
    </location>
</feature>
<dbReference type="PANTHER" id="PTHR23028">
    <property type="entry name" value="ACETYLTRANSFERASE"/>
    <property type="match status" value="1"/>
</dbReference>
<feature type="transmembrane region" description="Helical" evidence="1">
    <location>
        <begin position="180"/>
        <end position="197"/>
    </location>
</feature>
<reference evidence="4" key="1">
    <citation type="submission" date="2016-10" db="EMBL/GenBank/DDBJ databases">
        <authorList>
            <person name="Varghese N."/>
            <person name="Submissions S."/>
        </authorList>
    </citation>
    <scope>NUCLEOTIDE SEQUENCE [LARGE SCALE GENOMIC DNA]</scope>
    <source>
        <strain evidence="4">CGMCC 1.6963</strain>
    </source>
</reference>
<feature type="transmembrane region" description="Helical" evidence="1">
    <location>
        <begin position="236"/>
        <end position="258"/>
    </location>
</feature>
<dbReference type="InterPro" id="IPR050879">
    <property type="entry name" value="Acyltransferase_3"/>
</dbReference>
<protein>
    <submittedName>
        <fullName evidence="3">Peptidoglycan/LPS O-acetylase OafA/YrhL, contains acyltransferase and SGNH-hydrolase domains</fullName>
    </submittedName>
</protein>
<organism evidence="3 4">
    <name type="scientific">Pedococcus cremeus</name>
    <dbReference type="NCBI Taxonomy" id="587636"/>
    <lineage>
        <taxon>Bacteria</taxon>
        <taxon>Bacillati</taxon>
        <taxon>Actinomycetota</taxon>
        <taxon>Actinomycetes</taxon>
        <taxon>Micrococcales</taxon>
        <taxon>Intrasporangiaceae</taxon>
        <taxon>Pedococcus</taxon>
    </lineage>
</organism>
<dbReference type="AlphaFoldDB" id="A0A1H9X194"/>
<name>A0A1H9X194_9MICO</name>
<keyword evidence="4" id="KW-1185">Reference proteome</keyword>
<feature type="transmembrane region" description="Helical" evidence="1">
    <location>
        <begin position="48"/>
        <end position="65"/>
    </location>
</feature>
<keyword evidence="3" id="KW-0808">Transferase</keyword>
<feature type="transmembrane region" description="Helical" evidence="1">
    <location>
        <begin position="311"/>
        <end position="331"/>
    </location>
</feature>
<feature type="transmembrane region" description="Helical" evidence="1">
    <location>
        <begin position="383"/>
        <end position="402"/>
    </location>
</feature>
<keyword evidence="3" id="KW-0012">Acyltransferase</keyword>
<accession>A0A1H9X194</accession>
<dbReference type="InterPro" id="IPR002656">
    <property type="entry name" value="Acyl_transf_3_dom"/>
</dbReference>
<keyword evidence="1" id="KW-0472">Membrane</keyword>
<gene>
    <name evidence="3" type="ORF">SAMN05216199_3318</name>
</gene>
<evidence type="ECO:0000313" key="4">
    <source>
        <dbReference type="Proteomes" id="UP000199019"/>
    </source>
</evidence>
<evidence type="ECO:0000256" key="1">
    <source>
        <dbReference type="SAM" id="Phobius"/>
    </source>
</evidence>
<keyword evidence="3" id="KW-0378">Hydrolase</keyword>
<sequence length="416" mass="45204">MTAPHPRPPALGAPPVAAPVSVEPVTVAPPRHGPDAGADHSAFPALDGLRAVAVAAVLLTHAAFWTGRYERGFGATFLARMDSGVAVFFVISGFLLFRPWLLAALPGARSRQSVRRYAVRRALRILPAYWLAVVLALTVLPQNRDASGADWLRQGLLVQIYRYGWFREGLTQTWSLATEVSFYAVLPVIGLGAAWWLRRRPWSARTAMAVCGALALVPVAWQVWLHSGQRPVMGGFWLPAYLGWFAAGMALAVVKVHLDTQQPPARSAWWHAEELGRHPFTCWAVGAAALLAAMTPLAGPRSLTADTAGQAISKSILYAILAVSLAWPAVFGQGRTVRVLLANAPMRYLGDVSYGVFLYHLVVLDLVMRLLGNAVFHGQVVQVFPLTVLGSVAVAAVSFRFLERPLIRLGHRRTRG</sequence>
<evidence type="ECO:0000313" key="3">
    <source>
        <dbReference type="EMBL" id="SES39875.1"/>
    </source>
</evidence>
<keyword evidence="1" id="KW-0812">Transmembrane</keyword>
<keyword evidence="1" id="KW-1133">Transmembrane helix</keyword>
<feature type="transmembrane region" description="Helical" evidence="1">
    <location>
        <begin position="85"/>
        <end position="105"/>
    </location>
</feature>
<dbReference type="EMBL" id="FOHB01000006">
    <property type="protein sequence ID" value="SES39875.1"/>
    <property type="molecule type" value="Genomic_DNA"/>
</dbReference>
<proteinExistence type="predicted"/>
<dbReference type="GO" id="GO:0016747">
    <property type="term" value="F:acyltransferase activity, transferring groups other than amino-acyl groups"/>
    <property type="evidence" value="ECO:0007669"/>
    <property type="project" value="InterPro"/>
</dbReference>
<dbReference type="STRING" id="587636.SAMN05216199_3318"/>
<dbReference type="Pfam" id="PF01757">
    <property type="entry name" value="Acyl_transf_3"/>
    <property type="match status" value="1"/>
</dbReference>
<dbReference type="PANTHER" id="PTHR23028:SF53">
    <property type="entry name" value="ACYL_TRANSF_3 DOMAIN-CONTAINING PROTEIN"/>
    <property type="match status" value="1"/>
</dbReference>
<dbReference type="GO" id="GO:0009103">
    <property type="term" value="P:lipopolysaccharide biosynthetic process"/>
    <property type="evidence" value="ECO:0007669"/>
    <property type="project" value="TreeGrafter"/>
</dbReference>
<feature type="transmembrane region" description="Helical" evidence="1">
    <location>
        <begin position="352"/>
        <end position="371"/>
    </location>
</feature>
<dbReference type="GO" id="GO:0016787">
    <property type="term" value="F:hydrolase activity"/>
    <property type="evidence" value="ECO:0007669"/>
    <property type="project" value="UniProtKB-KW"/>
</dbReference>
<evidence type="ECO:0000259" key="2">
    <source>
        <dbReference type="Pfam" id="PF01757"/>
    </source>
</evidence>
<feature type="transmembrane region" description="Helical" evidence="1">
    <location>
        <begin position="204"/>
        <end position="224"/>
    </location>
</feature>
<dbReference type="Proteomes" id="UP000199019">
    <property type="component" value="Unassembled WGS sequence"/>
</dbReference>
<dbReference type="GO" id="GO:0016020">
    <property type="term" value="C:membrane"/>
    <property type="evidence" value="ECO:0007669"/>
    <property type="project" value="TreeGrafter"/>
</dbReference>
<feature type="transmembrane region" description="Helical" evidence="1">
    <location>
        <begin position="126"/>
        <end position="143"/>
    </location>
</feature>
<feature type="domain" description="Acyltransferase 3" evidence="2">
    <location>
        <begin position="44"/>
        <end position="395"/>
    </location>
</feature>